<comment type="similarity">
    <text evidence="8">Belongs to the AP2/ERF transcription factor family. ERF subfamily.</text>
</comment>
<dbReference type="PANTHER" id="PTHR31985:SF294">
    <property type="entry name" value="DEHYDRATION-RESPONSIVE ELEMENT-BINDING PROTEIN 3-LIKE"/>
    <property type="match status" value="1"/>
</dbReference>
<feature type="compositionally biased region" description="Polar residues" evidence="9">
    <location>
        <begin position="54"/>
        <end position="68"/>
    </location>
</feature>
<dbReference type="Gene3D" id="3.30.730.10">
    <property type="entry name" value="AP2/ERF domain"/>
    <property type="match status" value="1"/>
</dbReference>
<evidence type="ECO:0000256" key="7">
    <source>
        <dbReference type="ARBA" id="ARBA00023242"/>
    </source>
</evidence>
<evidence type="ECO:0000256" key="2">
    <source>
        <dbReference type="ARBA" id="ARBA00022821"/>
    </source>
</evidence>
<feature type="region of interest" description="Disordered" evidence="9">
    <location>
        <begin position="171"/>
        <end position="193"/>
    </location>
</feature>
<dbReference type="InterPro" id="IPR036955">
    <property type="entry name" value="AP2/ERF_dom_sf"/>
</dbReference>
<dbReference type="GO" id="GO:0005634">
    <property type="term" value="C:nucleus"/>
    <property type="evidence" value="ECO:0007669"/>
    <property type="project" value="UniProtKB-SubCell"/>
</dbReference>
<dbReference type="GO" id="GO:0006952">
    <property type="term" value="P:defense response"/>
    <property type="evidence" value="ECO:0007669"/>
    <property type="project" value="UniProtKB-KW"/>
</dbReference>
<evidence type="ECO:0000256" key="9">
    <source>
        <dbReference type="SAM" id="MobiDB-lite"/>
    </source>
</evidence>
<keyword evidence="3" id="KW-0805">Transcription regulation</keyword>
<evidence type="ECO:0000313" key="11">
    <source>
        <dbReference type="EMBL" id="WAK85985.1"/>
    </source>
</evidence>
<evidence type="ECO:0000256" key="3">
    <source>
        <dbReference type="ARBA" id="ARBA00023015"/>
    </source>
</evidence>
<keyword evidence="7" id="KW-0539">Nucleus</keyword>
<feature type="domain" description="AP2/ERF" evidence="10">
    <location>
        <begin position="78"/>
        <end position="135"/>
    </location>
</feature>
<dbReference type="PANTHER" id="PTHR31985">
    <property type="entry name" value="ETHYLENE-RESPONSIVE TRANSCRIPTION FACTOR ERF042-RELATED"/>
    <property type="match status" value="1"/>
</dbReference>
<accession>A0A9E9C635</accession>
<protein>
    <submittedName>
        <fullName evidence="11">Transcription factor ERF24</fullName>
    </submittedName>
</protein>
<evidence type="ECO:0000259" key="10">
    <source>
        <dbReference type="PROSITE" id="PS51032"/>
    </source>
</evidence>
<comment type="subcellular location">
    <subcellularLocation>
        <location evidence="1">Nucleus</location>
    </subcellularLocation>
</comment>
<dbReference type="GO" id="GO:0003700">
    <property type="term" value="F:DNA-binding transcription factor activity"/>
    <property type="evidence" value="ECO:0007669"/>
    <property type="project" value="InterPro"/>
</dbReference>
<keyword evidence="6" id="KW-0804">Transcription</keyword>
<organism evidence="11">
    <name type="scientific">Nothapodytes nimmoniana</name>
    <name type="common">Nothapodytes foetida</name>
    <dbReference type="NCBI Taxonomy" id="159386"/>
    <lineage>
        <taxon>Eukaryota</taxon>
        <taxon>Viridiplantae</taxon>
        <taxon>Streptophyta</taxon>
        <taxon>Embryophyta</taxon>
        <taxon>Tracheophyta</taxon>
        <taxon>Spermatophyta</taxon>
        <taxon>Magnoliopsida</taxon>
        <taxon>eudicotyledons</taxon>
        <taxon>Gunneridae</taxon>
        <taxon>Pentapetalae</taxon>
        <taxon>asterids</taxon>
        <taxon>lamiids</taxon>
        <taxon>Icacinales</taxon>
        <taxon>Icacinaceae</taxon>
        <taxon>Nothapodytes</taxon>
    </lineage>
</organism>
<proteinExistence type="evidence at transcript level"/>
<dbReference type="CDD" id="cd00018">
    <property type="entry name" value="AP2"/>
    <property type="match status" value="1"/>
</dbReference>
<feature type="compositionally biased region" description="Polar residues" evidence="9">
    <location>
        <begin position="1"/>
        <end position="18"/>
    </location>
</feature>
<keyword evidence="2" id="KW-0611">Plant defense</keyword>
<evidence type="ECO:0000256" key="8">
    <source>
        <dbReference type="ARBA" id="ARBA00024343"/>
    </source>
</evidence>
<evidence type="ECO:0000256" key="5">
    <source>
        <dbReference type="ARBA" id="ARBA00023159"/>
    </source>
</evidence>
<dbReference type="InterPro" id="IPR016177">
    <property type="entry name" value="DNA-bd_dom_sf"/>
</dbReference>
<dbReference type="GO" id="GO:0003677">
    <property type="term" value="F:DNA binding"/>
    <property type="evidence" value="ECO:0007669"/>
    <property type="project" value="UniProtKB-KW"/>
</dbReference>
<name>A0A9E9C635_NOTNI</name>
<sequence>MADTQSSENAESSRNSFLPTKPEQKQYSKLTIHPSRKRVKKSSGGGNIMEGRRTNNSPSHSDGNSSKNGGTGNRNHPMYRGVRMRTWGKWVSEIREPKKKSRIWLGTFATAEKAARAHDVAALSIKGSSAVLNFPELAALLPRPSTCSPRDIQAAASKAASMDHLQPRLHLTSSSSSSSLESTVTLSEDGTTQEELSQIVELPSLGTSYDSVESSTTEDYVFLDTLMDGWDYSRPWLHCVQDYTYFSEEMTTFDGMVSSGFEGFLWQN</sequence>
<evidence type="ECO:0000256" key="6">
    <source>
        <dbReference type="ARBA" id="ARBA00023163"/>
    </source>
</evidence>
<keyword evidence="5" id="KW-0010">Activator</keyword>
<evidence type="ECO:0000256" key="1">
    <source>
        <dbReference type="ARBA" id="ARBA00004123"/>
    </source>
</evidence>
<reference evidence="11" key="1">
    <citation type="submission" date="2022-08" db="EMBL/GenBank/DDBJ databases">
        <title>Phylogenomics of transcriptionally active AP2/ERF and bHLH transcription factors and their promoter regions regulating camptothecin biosynthesis in Nothapodytes nimmoniana.</title>
        <authorList>
            <person name="Godbole R.C."/>
            <person name="Pable A.A."/>
            <person name="Singh S."/>
            <person name="Barvkar V.T."/>
        </authorList>
    </citation>
    <scope>NUCLEOTIDE SEQUENCE</scope>
</reference>
<dbReference type="SUPFAM" id="SSF54171">
    <property type="entry name" value="DNA-binding domain"/>
    <property type="match status" value="1"/>
</dbReference>
<dbReference type="InterPro" id="IPR051032">
    <property type="entry name" value="AP2/ERF_TF_ERF_subfamily"/>
</dbReference>
<dbReference type="AlphaFoldDB" id="A0A9E9C635"/>
<dbReference type="PRINTS" id="PR00367">
    <property type="entry name" value="ETHRSPELEMNT"/>
</dbReference>
<dbReference type="Pfam" id="PF00847">
    <property type="entry name" value="AP2"/>
    <property type="match status" value="1"/>
</dbReference>
<dbReference type="PROSITE" id="PS51032">
    <property type="entry name" value="AP2_ERF"/>
    <property type="match status" value="1"/>
</dbReference>
<evidence type="ECO:0000256" key="4">
    <source>
        <dbReference type="ARBA" id="ARBA00023125"/>
    </source>
</evidence>
<feature type="region of interest" description="Disordered" evidence="9">
    <location>
        <begin position="1"/>
        <end position="80"/>
    </location>
</feature>
<feature type="compositionally biased region" description="Low complexity" evidence="9">
    <location>
        <begin position="171"/>
        <end position="188"/>
    </location>
</feature>
<dbReference type="InterPro" id="IPR001471">
    <property type="entry name" value="AP2/ERF_dom"/>
</dbReference>
<dbReference type="EMBL" id="OP311457">
    <property type="protein sequence ID" value="WAK85985.1"/>
    <property type="molecule type" value="mRNA"/>
</dbReference>
<dbReference type="FunFam" id="3.30.730.10:FF:000001">
    <property type="entry name" value="Ethylene-responsive transcription factor 2"/>
    <property type="match status" value="1"/>
</dbReference>
<dbReference type="SMART" id="SM00380">
    <property type="entry name" value="AP2"/>
    <property type="match status" value="1"/>
</dbReference>
<keyword evidence="4" id="KW-0238">DNA-binding</keyword>